<evidence type="ECO:0000256" key="2">
    <source>
        <dbReference type="SAM" id="MobiDB-lite"/>
    </source>
</evidence>
<feature type="compositionally biased region" description="Pro residues" evidence="2">
    <location>
        <begin position="127"/>
        <end position="143"/>
    </location>
</feature>
<evidence type="ECO:0000313" key="3">
    <source>
        <dbReference type="EnsemblPlants" id="LPERR05G17220.1"/>
    </source>
</evidence>
<reference evidence="4" key="2">
    <citation type="submission" date="2013-12" db="EMBL/GenBank/DDBJ databases">
        <authorList>
            <person name="Yu Y."/>
            <person name="Lee S."/>
            <person name="de Baynast K."/>
            <person name="Wissotski M."/>
            <person name="Liu L."/>
            <person name="Talag J."/>
            <person name="Goicoechea J."/>
            <person name="Angelova A."/>
            <person name="Jetty R."/>
            <person name="Kudrna D."/>
            <person name="Golser W."/>
            <person name="Rivera L."/>
            <person name="Zhang J."/>
            <person name="Wing R."/>
        </authorList>
    </citation>
    <scope>NUCLEOTIDE SEQUENCE</scope>
</reference>
<dbReference type="HOGENOM" id="CLU_981277_0_0_1"/>
<accession>A0A0D9WI46</accession>
<keyword evidence="4" id="KW-1185">Reference proteome</keyword>
<protein>
    <submittedName>
        <fullName evidence="3">Uncharacterized protein</fullName>
    </submittedName>
</protein>
<feature type="compositionally biased region" description="Polar residues" evidence="2">
    <location>
        <begin position="144"/>
        <end position="154"/>
    </location>
</feature>
<feature type="region of interest" description="Disordered" evidence="2">
    <location>
        <begin position="63"/>
        <end position="156"/>
    </location>
</feature>
<keyword evidence="1" id="KW-0175">Coiled coil</keyword>
<evidence type="ECO:0000313" key="4">
    <source>
        <dbReference type="Proteomes" id="UP000032180"/>
    </source>
</evidence>
<dbReference type="Gramene" id="LPERR05G17220.1">
    <property type="protein sequence ID" value="LPERR05G17220.1"/>
    <property type="gene ID" value="LPERR05G17220"/>
</dbReference>
<evidence type="ECO:0000256" key="1">
    <source>
        <dbReference type="SAM" id="Coils"/>
    </source>
</evidence>
<feature type="coiled-coil region" evidence="1">
    <location>
        <begin position="21"/>
        <end position="48"/>
    </location>
</feature>
<reference evidence="3 4" key="1">
    <citation type="submission" date="2012-08" db="EMBL/GenBank/DDBJ databases">
        <title>Oryza genome evolution.</title>
        <authorList>
            <person name="Wing R.A."/>
        </authorList>
    </citation>
    <scope>NUCLEOTIDE SEQUENCE</scope>
</reference>
<sequence length="284" mass="32592">MTKGPRVEEDLVLEPVWAGDIRELRKTIEELQDRFEEVHEQIQNQAVQVRLHQDDVMQTVKQLETREDSGTPGVGQSATPVSKMQAGPSSIAHPPNPMNPKGVVFHPSPSIGSHVPEYNPSATIHNPTPPPPFPPDQPHPPPLHNTQTYQQLSSPIYPPNTYPPNQWWQHPHPPPDYYTYSRHDVGGQQWYGQWHHDQYYQGQGQTDNHYERRRSSSYDSSIKQKHIDFPVFDGDFPEAWIRKADKYFALNKTPEEEKVLIAEISGFPAMIFQLKNSLGRNFAR</sequence>
<name>A0A0D9WI46_9ORYZ</name>
<dbReference type="AlphaFoldDB" id="A0A0D9WI46"/>
<organism evidence="3 4">
    <name type="scientific">Leersia perrieri</name>
    <dbReference type="NCBI Taxonomy" id="77586"/>
    <lineage>
        <taxon>Eukaryota</taxon>
        <taxon>Viridiplantae</taxon>
        <taxon>Streptophyta</taxon>
        <taxon>Embryophyta</taxon>
        <taxon>Tracheophyta</taxon>
        <taxon>Spermatophyta</taxon>
        <taxon>Magnoliopsida</taxon>
        <taxon>Liliopsida</taxon>
        <taxon>Poales</taxon>
        <taxon>Poaceae</taxon>
        <taxon>BOP clade</taxon>
        <taxon>Oryzoideae</taxon>
        <taxon>Oryzeae</taxon>
        <taxon>Oryzinae</taxon>
        <taxon>Leersia</taxon>
    </lineage>
</organism>
<dbReference type="Proteomes" id="UP000032180">
    <property type="component" value="Chromosome 5"/>
</dbReference>
<proteinExistence type="predicted"/>
<dbReference type="STRING" id="77586.A0A0D9WI46"/>
<dbReference type="EnsemblPlants" id="LPERR05G17220.1">
    <property type="protein sequence ID" value="LPERR05G17220.1"/>
    <property type="gene ID" value="LPERR05G17220"/>
</dbReference>
<reference evidence="3" key="3">
    <citation type="submission" date="2015-04" db="UniProtKB">
        <authorList>
            <consortium name="EnsemblPlants"/>
        </authorList>
    </citation>
    <scope>IDENTIFICATION</scope>
</reference>